<dbReference type="Proteomes" id="UP000279541">
    <property type="component" value="Chromosome"/>
</dbReference>
<keyword evidence="1" id="KW-0812">Transmembrane</keyword>
<dbReference type="OrthoDB" id="1274296at2"/>
<feature type="transmembrane region" description="Helical" evidence="1">
    <location>
        <begin position="90"/>
        <end position="114"/>
    </location>
</feature>
<reference evidence="3 4" key="1">
    <citation type="submission" date="2017-01" db="EMBL/GenBank/DDBJ databases">
        <authorList>
            <person name="Mah S.A."/>
            <person name="Swanson W.J."/>
            <person name="Moy G.W."/>
            <person name="Vacquier V.D."/>
        </authorList>
    </citation>
    <scope>NUCLEOTIDE SEQUENCE [LARGE SCALE GENOMIC DNA]</scope>
    <source>
        <strain evidence="3 4">DSM 16927</strain>
    </source>
</reference>
<proteinExistence type="predicted"/>
<keyword evidence="1" id="KW-1133">Transmembrane helix</keyword>
<dbReference type="STRING" id="112234.SAMN05421768_10920"/>
<feature type="transmembrane region" description="Helical" evidence="1">
    <location>
        <begin position="151"/>
        <end position="168"/>
    </location>
</feature>
<dbReference type="EMBL" id="CP033926">
    <property type="protein sequence ID" value="AZB00476.1"/>
    <property type="molecule type" value="Genomic_DNA"/>
</dbReference>
<keyword evidence="5" id="KW-1185">Reference proteome</keyword>
<evidence type="ECO:0000313" key="3">
    <source>
        <dbReference type="EMBL" id="SIS50233.1"/>
    </source>
</evidence>
<evidence type="ECO:0000313" key="4">
    <source>
        <dbReference type="Proteomes" id="UP000186106"/>
    </source>
</evidence>
<dbReference type="AlphaFoldDB" id="A0A1N7JLJ8"/>
<reference evidence="2 5" key="2">
    <citation type="submission" date="2018-11" db="EMBL/GenBank/DDBJ databases">
        <title>Proposal to divide the Flavobacteriaceae and reorganize its genera based on Amino Acid Identity values calculated from whole genome sequences.</title>
        <authorList>
            <person name="Nicholson A.C."/>
            <person name="Gulvik C.A."/>
            <person name="Whitney A.M."/>
            <person name="Humrighouse B.W."/>
            <person name="Bell M."/>
            <person name="Holmes B."/>
            <person name="Steigerwalt A.G."/>
            <person name="Villarma A."/>
            <person name="Sheth M."/>
            <person name="Batra D."/>
            <person name="Pryor J."/>
            <person name="Bernardet J.-F."/>
            <person name="Hugo C."/>
            <person name="Kampfer P."/>
            <person name="Newman J."/>
            <person name="McQuiston J.R."/>
        </authorList>
    </citation>
    <scope>NUCLEOTIDE SEQUENCE [LARGE SCALE GENOMIC DNA]</scope>
    <source>
        <strain evidence="2 5">DSM 16927</strain>
    </source>
</reference>
<accession>A0A1N7JLJ8</accession>
<dbReference type="RefSeq" id="WP_076356819.1">
    <property type="nucleotide sequence ID" value="NZ_CP033926.1"/>
</dbReference>
<evidence type="ECO:0000313" key="2">
    <source>
        <dbReference type="EMBL" id="AZB00476.1"/>
    </source>
</evidence>
<evidence type="ECO:0000256" key="1">
    <source>
        <dbReference type="SAM" id="Phobius"/>
    </source>
</evidence>
<feature type="transmembrane region" description="Helical" evidence="1">
    <location>
        <begin position="126"/>
        <end position="145"/>
    </location>
</feature>
<organism evidence="3 4">
    <name type="scientific">Chryseobacterium joostei</name>
    <dbReference type="NCBI Taxonomy" id="112234"/>
    <lineage>
        <taxon>Bacteria</taxon>
        <taxon>Pseudomonadati</taxon>
        <taxon>Bacteroidota</taxon>
        <taxon>Flavobacteriia</taxon>
        <taxon>Flavobacteriales</taxon>
        <taxon>Weeksellaceae</taxon>
        <taxon>Chryseobacterium group</taxon>
        <taxon>Chryseobacterium</taxon>
    </lineage>
</organism>
<sequence length="334" mass="38712">MLKKNDEKINGFLFIIVLPFLLFAMSYYGFESSYVRLKTMEKAPDFMFSSVYAYRVIPNYLSVHVTDVVTFVVDHHFSFLKGFLLKQGTMFYHSIFLINSFFFVLSSIILNLIFKLKPAGILLNLNIRRLIHLLAVFFIVIVQYVPTNCDSIAIFCYLLGVLLTLKYLQSRKPVDFIMLCTVIMISTLVRETSCLNISFFAAVFIDFEKLKKKDFTFIKETLFLVLVFIVPYAGLRMMIHQDLSFVEGIYFLANFSSPFNISGLLFGIISLYFSYVLCNDEGKILIKKYLFFSIPYLIMIAMVGLFWEVRLFLPLILTGIVAASYQFKNIIPNR</sequence>
<dbReference type="KEGG" id="cjt:EG359_12990"/>
<dbReference type="EMBL" id="FTNZ01000009">
    <property type="protein sequence ID" value="SIS50233.1"/>
    <property type="molecule type" value="Genomic_DNA"/>
</dbReference>
<evidence type="ECO:0000313" key="5">
    <source>
        <dbReference type="Proteomes" id="UP000279541"/>
    </source>
</evidence>
<evidence type="ECO:0008006" key="6">
    <source>
        <dbReference type="Google" id="ProtNLM"/>
    </source>
</evidence>
<gene>
    <name evidence="2" type="ORF">EG359_12990</name>
    <name evidence="3" type="ORF">SAMN05421768_10920</name>
</gene>
<feature type="transmembrane region" description="Helical" evidence="1">
    <location>
        <begin position="221"/>
        <end position="239"/>
    </location>
</feature>
<dbReference type="Proteomes" id="UP000186106">
    <property type="component" value="Unassembled WGS sequence"/>
</dbReference>
<feature type="transmembrane region" description="Helical" evidence="1">
    <location>
        <begin position="12"/>
        <end position="30"/>
    </location>
</feature>
<protein>
    <recommendedName>
        <fullName evidence="6">EpsG family protein</fullName>
    </recommendedName>
</protein>
<feature type="transmembrane region" description="Helical" evidence="1">
    <location>
        <begin position="259"/>
        <end position="277"/>
    </location>
</feature>
<feature type="transmembrane region" description="Helical" evidence="1">
    <location>
        <begin position="289"/>
        <end position="307"/>
    </location>
</feature>
<name>A0A1N7JLJ8_9FLAO</name>
<keyword evidence="1" id="KW-0472">Membrane</keyword>